<evidence type="ECO:0000313" key="1">
    <source>
        <dbReference type="EMBL" id="AFL76398.1"/>
    </source>
</evidence>
<proteinExistence type="predicted"/>
<dbReference type="HOGENOM" id="CLU_2620970_0_0_6"/>
<evidence type="ECO:0000313" key="2">
    <source>
        <dbReference type="Proteomes" id="UP000006062"/>
    </source>
</evidence>
<dbReference type="RefSeq" id="WP_014780766.1">
    <property type="nucleotide sequence ID" value="NC_018012.1"/>
</dbReference>
<keyword evidence="2" id="KW-1185">Reference proteome</keyword>
<organism evidence="1 2">
    <name type="scientific">Thiocystis violascens (strain ATCC 17096 / DSM 198 / 6111)</name>
    <name type="common">Chromatium violascens</name>
    <dbReference type="NCBI Taxonomy" id="765911"/>
    <lineage>
        <taxon>Bacteria</taxon>
        <taxon>Pseudomonadati</taxon>
        <taxon>Pseudomonadota</taxon>
        <taxon>Gammaproteobacteria</taxon>
        <taxon>Chromatiales</taxon>
        <taxon>Chromatiaceae</taxon>
        <taxon>Thiocystis</taxon>
    </lineage>
</organism>
<dbReference type="STRING" id="765911.Thivi_4607"/>
<dbReference type="Proteomes" id="UP000006062">
    <property type="component" value="Chromosome"/>
</dbReference>
<protein>
    <submittedName>
        <fullName evidence="1">Uncharacterized protein</fullName>
    </submittedName>
</protein>
<reference evidence="1 2" key="1">
    <citation type="submission" date="2012-06" db="EMBL/GenBank/DDBJ databases">
        <title>Complete sequence of Thiocystis violascens DSM 198.</title>
        <authorList>
            <consortium name="US DOE Joint Genome Institute"/>
            <person name="Lucas S."/>
            <person name="Han J."/>
            <person name="Lapidus A."/>
            <person name="Cheng J.-F."/>
            <person name="Goodwin L."/>
            <person name="Pitluck S."/>
            <person name="Peters L."/>
            <person name="Ovchinnikova G."/>
            <person name="Teshima H."/>
            <person name="Detter J.C."/>
            <person name="Han C."/>
            <person name="Tapia R."/>
            <person name="Land M."/>
            <person name="Hauser L."/>
            <person name="Kyrpides N."/>
            <person name="Ivanova N."/>
            <person name="Pagani I."/>
            <person name="Vogl K."/>
            <person name="Liu Z."/>
            <person name="Frigaard N.-U."/>
            <person name="Bryant D."/>
            <person name="Woyke T."/>
        </authorList>
    </citation>
    <scope>NUCLEOTIDE SEQUENCE [LARGE SCALE GENOMIC DNA]</scope>
    <source>
        <strain evidence="2">ATCC 17096 / DSM 198 / 6111</strain>
    </source>
</reference>
<dbReference type="KEGG" id="tvi:Thivi_4607"/>
<dbReference type="EMBL" id="CP003154">
    <property type="protein sequence ID" value="AFL76398.1"/>
    <property type="molecule type" value="Genomic_DNA"/>
</dbReference>
<dbReference type="AlphaFoldDB" id="I3YHD0"/>
<accession>I3YHD0</accession>
<sequence>MSELSRQRLLAEVIRKPVGGLSEHDVTQRAIIKSVEIGQINHDATQAAIAELLKQQRELHALLIAQQTRRNETKKYER</sequence>
<gene>
    <name evidence="1" type="ordered locus">Thivi_4607</name>
</gene>
<name>I3YHD0_THIV6</name>